<evidence type="ECO:0000313" key="1">
    <source>
        <dbReference type="EMBL" id="KKN75845.1"/>
    </source>
</evidence>
<gene>
    <name evidence="1" type="ORF">LCGC14_0377210</name>
</gene>
<protein>
    <submittedName>
        <fullName evidence="1">Uncharacterized protein</fullName>
    </submittedName>
</protein>
<sequence>MAHWNGKEMVHFATKPCKTHPKWDVIDCGCCAGIEWGGEEPRECRTCNSTGVIYQHRKSGVTAEYPGGPFT</sequence>
<organism evidence="1">
    <name type="scientific">marine sediment metagenome</name>
    <dbReference type="NCBI Taxonomy" id="412755"/>
    <lineage>
        <taxon>unclassified sequences</taxon>
        <taxon>metagenomes</taxon>
        <taxon>ecological metagenomes</taxon>
    </lineage>
</organism>
<accession>A0A0F9T3M5</accession>
<reference evidence="1" key="1">
    <citation type="journal article" date="2015" name="Nature">
        <title>Complex archaea that bridge the gap between prokaryotes and eukaryotes.</title>
        <authorList>
            <person name="Spang A."/>
            <person name="Saw J.H."/>
            <person name="Jorgensen S.L."/>
            <person name="Zaremba-Niedzwiedzka K."/>
            <person name="Martijn J."/>
            <person name="Lind A.E."/>
            <person name="van Eijk R."/>
            <person name="Schleper C."/>
            <person name="Guy L."/>
            <person name="Ettema T.J."/>
        </authorList>
    </citation>
    <scope>NUCLEOTIDE SEQUENCE</scope>
</reference>
<dbReference type="EMBL" id="LAZR01000303">
    <property type="protein sequence ID" value="KKN75845.1"/>
    <property type="molecule type" value="Genomic_DNA"/>
</dbReference>
<dbReference type="AlphaFoldDB" id="A0A0F9T3M5"/>
<comment type="caution">
    <text evidence="1">The sequence shown here is derived from an EMBL/GenBank/DDBJ whole genome shotgun (WGS) entry which is preliminary data.</text>
</comment>
<proteinExistence type="predicted"/>
<name>A0A0F9T3M5_9ZZZZ</name>